<evidence type="ECO:0000313" key="5">
    <source>
        <dbReference type="Proteomes" id="UP000002640"/>
    </source>
</evidence>
<feature type="domain" description="SWIM-type" evidence="3">
    <location>
        <begin position="582"/>
        <end position="616"/>
    </location>
</feature>
<organism evidence="4 5">
    <name type="scientific">Phytophthora sojae (strain P6497)</name>
    <name type="common">Soybean stem and root rot agent</name>
    <name type="synonym">Phytophthora megasperma f. sp. glycines</name>
    <dbReference type="NCBI Taxonomy" id="1094619"/>
    <lineage>
        <taxon>Eukaryota</taxon>
        <taxon>Sar</taxon>
        <taxon>Stramenopiles</taxon>
        <taxon>Oomycota</taxon>
        <taxon>Peronosporomycetes</taxon>
        <taxon>Peronosporales</taxon>
        <taxon>Peronosporaceae</taxon>
        <taxon>Phytophthora</taxon>
    </lineage>
</organism>
<gene>
    <name evidence="4" type="ORF">PHYSODRAFT_335349</name>
</gene>
<dbReference type="RefSeq" id="XP_009531019.1">
    <property type="nucleotide sequence ID" value="XM_009532724.1"/>
</dbReference>
<dbReference type="EMBL" id="JH159156">
    <property type="protein sequence ID" value="EGZ13590.1"/>
    <property type="molecule type" value="Genomic_DNA"/>
</dbReference>
<dbReference type="KEGG" id="psoj:PHYSODRAFT_335349"/>
<reference evidence="4 5" key="1">
    <citation type="journal article" date="2006" name="Science">
        <title>Phytophthora genome sequences uncover evolutionary origins and mechanisms of pathogenesis.</title>
        <authorList>
            <person name="Tyler B.M."/>
            <person name="Tripathy S."/>
            <person name="Zhang X."/>
            <person name="Dehal P."/>
            <person name="Jiang R.H."/>
            <person name="Aerts A."/>
            <person name="Arredondo F.D."/>
            <person name="Baxter L."/>
            <person name="Bensasson D."/>
            <person name="Beynon J.L."/>
            <person name="Chapman J."/>
            <person name="Damasceno C.M."/>
            <person name="Dorrance A.E."/>
            <person name="Dou D."/>
            <person name="Dickerman A.W."/>
            <person name="Dubchak I.L."/>
            <person name="Garbelotto M."/>
            <person name="Gijzen M."/>
            <person name="Gordon S.G."/>
            <person name="Govers F."/>
            <person name="Grunwald N.J."/>
            <person name="Huang W."/>
            <person name="Ivors K.L."/>
            <person name="Jones R.W."/>
            <person name="Kamoun S."/>
            <person name="Krampis K."/>
            <person name="Lamour K.H."/>
            <person name="Lee M.K."/>
            <person name="McDonald W.H."/>
            <person name="Medina M."/>
            <person name="Meijer H.J."/>
            <person name="Nordberg E.K."/>
            <person name="Maclean D.J."/>
            <person name="Ospina-Giraldo M.D."/>
            <person name="Morris P.F."/>
            <person name="Phuntumart V."/>
            <person name="Putnam N.H."/>
            <person name="Rash S."/>
            <person name="Rose J.K."/>
            <person name="Sakihama Y."/>
            <person name="Salamov A.A."/>
            <person name="Savidor A."/>
            <person name="Scheuring C.F."/>
            <person name="Smith B.M."/>
            <person name="Sobral B.W."/>
            <person name="Terry A."/>
            <person name="Torto-Alalibo T.A."/>
            <person name="Win J."/>
            <person name="Xu Z."/>
            <person name="Zhang H."/>
            <person name="Grigoriev I.V."/>
            <person name="Rokhsar D.S."/>
            <person name="Boore J.L."/>
        </authorList>
    </citation>
    <scope>NUCLEOTIDE SEQUENCE [LARGE SCALE GENOMIC DNA]</scope>
    <source>
        <strain evidence="4 5">P6497</strain>
    </source>
</reference>
<dbReference type="InterPro" id="IPR007527">
    <property type="entry name" value="Znf_SWIM"/>
</dbReference>
<dbReference type="PROSITE" id="PS50966">
    <property type="entry name" value="ZF_SWIM"/>
    <property type="match status" value="1"/>
</dbReference>
<keyword evidence="5" id="KW-1185">Reference proteome</keyword>
<dbReference type="InParanoid" id="G4ZUW6"/>
<proteinExistence type="predicted"/>
<feature type="region of interest" description="Disordered" evidence="2">
    <location>
        <begin position="1"/>
        <end position="20"/>
    </location>
</feature>
<keyword evidence="1" id="KW-0862">Zinc</keyword>
<evidence type="ECO:0000259" key="3">
    <source>
        <dbReference type="PROSITE" id="PS50966"/>
    </source>
</evidence>
<dbReference type="AlphaFoldDB" id="G4ZUW6"/>
<keyword evidence="1" id="KW-0479">Metal-binding</keyword>
<evidence type="ECO:0000256" key="2">
    <source>
        <dbReference type="SAM" id="MobiDB-lite"/>
    </source>
</evidence>
<keyword evidence="1" id="KW-0863">Zinc-finger</keyword>
<dbReference type="Proteomes" id="UP000002640">
    <property type="component" value="Unassembled WGS sequence"/>
</dbReference>
<evidence type="ECO:0000256" key="1">
    <source>
        <dbReference type="PROSITE-ProRule" id="PRU00325"/>
    </source>
</evidence>
<protein>
    <recommendedName>
        <fullName evidence="3">SWIM-type domain-containing protein</fullName>
    </recommendedName>
</protein>
<dbReference type="GeneID" id="20646987"/>
<dbReference type="GO" id="GO:0008270">
    <property type="term" value="F:zinc ion binding"/>
    <property type="evidence" value="ECO:0007669"/>
    <property type="project" value="UniProtKB-KW"/>
</dbReference>
<name>G4ZUW6_PHYSP</name>
<accession>G4ZUW6</accession>
<sequence>MSRADEASGSDFASSSDEEGQQVRATRRAFVVCKVFPTLEEAQIGIDVLDGFHYKYKHNYGNAGNGGRRSPDESGAQFVLEETDMHGDEDQDIQRRGIHGALKREIDSILFGGAGPKKCRKLLLDRHGDNPVMLQHLPTESQLKNRKAGLRKKQSEWAYTHLCTSKSDFFGHEDDISAADAATQFANKSRQFQHGVIVLECFEHDFIDQDGKAVKSFGLILTSRHMLLSIPKAYECQQDIGVLGATDGTYKLHFGGWTLVDFETYTTHYSRKQYSKTFVPWMYMFVKTEHQTAYATLFRTAKHFTRLFFGVDLALAYGSLDRTQGIANAFKEVWPDVILLNCYPHLVRKSREKIKLLKDPAFYEDNVLPDIRYLSKARSAKQFKALSKLFLEFWIQQNERDYAKWFEDIYLGDTWGNWFYVAAAAGITPSQNALEAHHRVIKKVCVGTLRASTSVVLNDSIPRILGLQESEPARPALNHFSEGPFMSGVVARAQTLVQEKSNHYMIKDTGEFVVSPKNIHSAVLNRDRATIYRNSINGKLPPGMTVNLVELHCLFIHQVRLLRRDPLLDGGMITAAPSIPSQTIQAIRKKYVCDCALFYQTGWQCSHVVAAMTLQKEISIQGMLKALPTRKLSGGVLKYPARPLHWNLMKESKIPDDSGSEVEQFLLGKGISWGETNDVFFWMTKFSNGAQVKLECQELAECLTRAYTHGADVAGAVAY</sequence>
<evidence type="ECO:0000313" key="4">
    <source>
        <dbReference type="EMBL" id="EGZ13590.1"/>
    </source>
</evidence>